<dbReference type="Proteomes" id="UP000276232">
    <property type="component" value="Unassembled WGS sequence"/>
</dbReference>
<dbReference type="PANTHER" id="PTHR11699">
    <property type="entry name" value="ALDEHYDE DEHYDROGENASE-RELATED"/>
    <property type="match status" value="1"/>
</dbReference>
<name>A0A3N1G9G0_9ACTN</name>
<keyword evidence="5" id="KW-1185">Reference proteome</keyword>
<comment type="caution">
    <text evidence="4">The sequence shown here is derived from an EMBL/GenBank/DDBJ whole genome shotgun (WGS) entry which is preliminary data.</text>
</comment>
<dbReference type="EMBL" id="RJKN01000009">
    <property type="protein sequence ID" value="ROP26880.1"/>
    <property type="molecule type" value="Genomic_DNA"/>
</dbReference>
<organism evidence="4 5">
    <name type="scientific">Pseudokineococcus lusitanus</name>
    <dbReference type="NCBI Taxonomy" id="763993"/>
    <lineage>
        <taxon>Bacteria</taxon>
        <taxon>Bacillati</taxon>
        <taxon>Actinomycetota</taxon>
        <taxon>Actinomycetes</taxon>
        <taxon>Kineosporiales</taxon>
        <taxon>Kineosporiaceae</taxon>
        <taxon>Pseudokineococcus</taxon>
    </lineage>
</organism>
<feature type="region of interest" description="Disordered" evidence="2">
    <location>
        <begin position="468"/>
        <end position="489"/>
    </location>
</feature>
<evidence type="ECO:0000256" key="2">
    <source>
        <dbReference type="SAM" id="MobiDB-lite"/>
    </source>
</evidence>
<evidence type="ECO:0000259" key="3">
    <source>
        <dbReference type="Pfam" id="PF00171"/>
    </source>
</evidence>
<accession>A0A3N1G9G0</accession>
<gene>
    <name evidence="4" type="ORF">EDC03_3117</name>
</gene>
<dbReference type="AlphaFoldDB" id="A0A3N1G9G0"/>
<evidence type="ECO:0000256" key="1">
    <source>
        <dbReference type="ARBA" id="ARBA00023002"/>
    </source>
</evidence>
<dbReference type="InterPro" id="IPR016163">
    <property type="entry name" value="Ald_DH_C"/>
</dbReference>
<dbReference type="GO" id="GO:0016620">
    <property type="term" value="F:oxidoreductase activity, acting on the aldehyde or oxo group of donors, NAD or NADP as acceptor"/>
    <property type="evidence" value="ECO:0007669"/>
    <property type="project" value="InterPro"/>
</dbReference>
<dbReference type="Pfam" id="PF00171">
    <property type="entry name" value="Aldedh"/>
    <property type="match status" value="1"/>
</dbReference>
<feature type="region of interest" description="Disordered" evidence="2">
    <location>
        <begin position="1"/>
        <end position="32"/>
    </location>
</feature>
<sequence length="513" mass="50638">MTSSSAPEPALPAPAVPVATPGTTGGDAAGPAGTSTHVLGGRAVAARGDRTLDVVDPTTGEAAGTLRLAGADEVEAAVAGASAARAAWRRTAPSARAAALRAAAAAVRADADELGALLQRTTGRLLGQARASAEVAAELLEEAAVTGVLDTGRSLGGSVDAVDVVRREPRGVVAVLTPWNDPYPAAAGLLAAALVTGNTVVHKPSERSARAGLELGRRIAEALPEGVLQVLVGDGETGAALVADERVHVVAHVGSTATGRRIAAAAGARGARVLLENGGKDPLVVDAGVDPAWAAQQVATGAFTNTGQLCTAVERVYVHEDVADAVLAELVALADGLRCGDPADPGTGLGPLVDERQRAVVEQHVDAAVAAGARVLAGGARPDGPGSFYPATVLDGCTADMAVMTEETFGPVAAVTRVPSFAEGLALADAGAYGLAATVLTPSTAHALEAAETLEVGTVKVNAVFGGAPGGSADPRRASGQGRGFGPDLLGELTSLKAVHLEAAPPATGSQGA</sequence>
<evidence type="ECO:0000313" key="4">
    <source>
        <dbReference type="EMBL" id="ROP26880.1"/>
    </source>
</evidence>
<feature type="domain" description="Aldehyde dehydrogenase" evidence="3">
    <location>
        <begin position="48"/>
        <end position="499"/>
    </location>
</feature>
<keyword evidence="1" id="KW-0560">Oxidoreductase</keyword>
<dbReference type="CDD" id="cd07078">
    <property type="entry name" value="ALDH"/>
    <property type="match status" value="1"/>
</dbReference>
<protein>
    <submittedName>
        <fullName evidence="4">Succinate-semialdehyde dehydrogenase/glutarate-semialdehyde dehydrogenase</fullName>
    </submittedName>
</protein>
<dbReference type="InterPro" id="IPR016161">
    <property type="entry name" value="Ald_DH/histidinol_DH"/>
</dbReference>
<dbReference type="Gene3D" id="3.40.309.10">
    <property type="entry name" value="Aldehyde Dehydrogenase, Chain A, domain 2"/>
    <property type="match status" value="1"/>
</dbReference>
<dbReference type="InterPro" id="IPR015590">
    <property type="entry name" value="Aldehyde_DH_dom"/>
</dbReference>
<reference evidence="4 5" key="1">
    <citation type="journal article" date="2015" name="Stand. Genomic Sci.">
        <title>Genomic Encyclopedia of Bacterial and Archaeal Type Strains, Phase III: the genomes of soil and plant-associated and newly described type strains.</title>
        <authorList>
            <person name="Whitman W.B."/>
            <person name="Woyke T."/>
            <person name="Klenk H.P."/>
            <person name="Zhou Y."/>
            <person name="Lilburn T.G."/>
            <person name="Beck B.J."/>
            <person name="De Vos P."/>
            <person name="Vandamme P."/>
            <person name="Eisen J.A."/>
            <person name="Garrity G."/>
            <person name="Hugenholtz P."/>
            <person name="Kyrpides N.C."/>
        </authorList>
    </citation>
    <scope>NUCLEOTIDE SEQUENCE [LARGE SCALE GENOMIC DNA]</scope>
    <source>
        <strain evidence="4 5">CECT 7306</strain>
    </source>
</reference>
<proteinExistence type="predicted"/>
<dbReference type="Gene3D" id="3.40.605.10">
    <property type="entry name" value="Aldehyde Dehydrogenase, Chain A, domain 1"/>
    <property type="match status" value="1"/>
</dbReference>
<dbReference type="SUPFAM" id="SSF53720">
    <property type="entry name" value="ALDH-like"/>
    <property type="match status" value="1"/>
</dbReference>
<evidence type="ECO:0000313" key="5">
    <source>
        <dbReference type="Proteomes" id="UP000276232"/>
    </source>
</evidence>
<dbReference type="InParanoid" id="A0A3N1G9G0"/>
<dbReference type="InterPro" id="IPR016162">
    <property type="entry name" value="Ald_DH_N"/>
</dbReference>